<dbReference type="GO" id="GO:0008270">
    <property type="term" value="F:zinc ion binding"/>
    <property type="evidence" value="ECO:0007669"/>
    <property type="project" value="UniProtKB-UniRule"/>
</dbReference>
<keyword evidence="31" id="KW-1185">Reference proteome</keyword>
<dbReference type="Gene3D" id="3.20.20.330">
    <property type="entry name" value="Homocysteine-binding-like domain"/>
    <property type="match status" value="1"/>
</dbReference>
<dbReference type="SUPFAM" id="SSF82282">
    <property type="entry name" value="Homocysteine S-methyltransferase"/>
    <property type="match status" value="1"/>
</dbReference>
<feature type="binding site" evidence="22 24">
    <location>
        <position position="220"/>
    </location>
    <ligand>
        <name>Zn(2+)</name>
        <dbReference type="ChEBI" id="CHEBI:29105"/>
    </ligand>
</feature>
<evidence type="ECO:0000259" key="26">
    <source>
        <dbReference type="PROSITE" id="PS50972"/>
    </source>
</evidence>
<dbReference type="Gene3D" id="1.10.288.10">
    <property type="entry name" value="Cobalamin-dependent Methionine Synthase, domain 2"/>
    <property type="match status" value="1"/>
</dbReference>
<feature type="binding site" description="axial binding residue" evidence="22">
    <location>
        <position position="739"/>
    </location>
    <ligand>
        <name>methylcob(III)alamin</name>
        <dbReference type="ChEBI" id="CHEBI:28115"/>
    </ligand>
    <ligandPart>
        <name>Co</name>
        <dbReference type="ChEBI" id="CHEBI:27638"/>
    </ligandPart>
</feature>
<evidence type="ECO:0000256" key="14">
    <source>
        <dbReference type="ARBA" id="ARBA00022737"/>
    </source>
</evidence>
<comment type="catalytic activity">
    <reaction evidence="1 21">
        <text>(6S)-5-methyl-5,6,7,8-tetrahydrofolate + L-homocysteine = (6S)-5,6,7,8-tetrahydrofolate + L-methionine</text>
        <dbReference type="Rhea" id="RHEA:11172"/>
        <dbReference type="ChEBI" id="CHEBI:18608"/>
        <dbReference type="ChEBI" id="CHEBI:57453"/>
        <dbReference type="ChEBI" id="CHEBI:57844"/>
        <dbReference type="ChEBI" id="CHEBI:58199"/>
        <dbReference type="EC" id="2.1.1.13"/>
    </reaction>
</comment>
<dbReference type="EMBL" id="SJSA01000001">
    <property type="protein sequence ID" value="TGG41002.1"/>
    <property type="molecule type" value="Genomic_DNA"/>
</dbReference>
<evidence type="ECO:0000256" key="2">
    <source>
        <dbReference type="ARBA" id="ARBA00001947"/>
    </source>
</evidence>
<dbReference type="Gene3D" id="3.20.20.20">
    <property type="entry name" value="Dihydropteroate synthase-like"/>
    <property type="match status" value="1"/>
</dbReference>
<dbReference type="InterPro" id="IPR033706">
    <property type="entry name" value="Met_synthase_B12-bd"/>
</dbReference>
<dbReference type="NCBIfam" id="NF007024">
    <property type="entry name" value="PRK09490.1"/>
    <property type="match status" value="1"/>
</dbReference>
<dbReference type="UniPathway" id="UPA00051">
    <property type="reaction ID" value="UER00081"/>
</dbReference>
<keyword evidence="17 21" id="KW-0170">Cobalt</keyword>
<evidence type="ECO:0000256" key="24">
    <source>
        <dbReference type="PROSITE-ProRule" id="PRU00333"/>
    </source>
</evidence>
<dbReference type="PROSITE" id="PS51337">
    <property type="entry name" value="B12_BINDING_NTER"/>
    <property type="match status" value="1"/>
</dbReference>
<evidence type="ECO:0000256" key="10">
    <source>
        <dbReference type="ARBA" id="ARBA00022628"/>
    </source>
</evidence>
<keyword evidence="11 21" id="KW-0808">Transferase</keyword>
<dbReference type="PROSITE" id="PS51332">
    <property type="entry name" value="B12_BINDING"/>
    <property type="match status" value="1"/>
</dbReference>
<feature type="binding site" evidence="22 24">
    <location>
        <position position="284"/>
    </location>
    <ligand>
        <name>Zn(2+)</name>
        <dbReference type="ChEBI" id="CHEBI:29105"/>
    </ligand>
</feature>
<dbReference type="InterPro" id="IPR037010">
    <property type="entry name" value="VitB12-dep_Met_synth_activ_sf"/>
</dbReference>
<evidence type="ECO:0000256" key="7">
    <source>
        <dbReference type="ARBA" id="ARBA00013998"/>
    </source>
</evidence>
<dbReference type="FunFam" id="3.20.20.20:FF:000002">
    <property type="entry name" value="Methionine synthase"/>
    <property type="match status" value="1"/>
</dbReference>
<comment type="function">
    <text evidence="18 21">Catalyzes the transfer of a methyl group from methyl-cobalamin to homocysteine, yielding enzyme-bound cob(I)alamin and methionine. Subsequently, remethylates the cofactor using methyltetrahydrofolate.</text>
</comment>
<dbReference type="GO" id="GO:0046653">
    <property type="term" value="P:tetrahydrofolate metabolic process"/>
    <property type="evidence" value="ECO:0007669"/>
    <property type="project" value="TreeGrafter"/>
</dbReference>
<keyword evidence="10 21" id="KW-0846">Cobalamin</keyword>
<dbReference type="SUPFAM" id="SSF52242">
    <property type="entry name" value="Cobalamin (vitamin B12)-binding domain"/>
    <property type="match status" value="1"/>
</dbReference>
<dbReference type="PROSITE" id="PS50970">
    <property type="entry name" value="HCY"/>
    <property type="match status" value="1"/>
</dbReference>
<feature type="domain" description="B12-binding" evidence="28">
    <location>
        <begin position="726"/>
        <end position="861"/>
    </location>
</feature>
<dbReference type="Gene3D" id="3.40.50.280">
    <property type="entry name" value="Cobalamin-binding domain"/>
    <property type="match status" value="1"/>
</dbReference>
<evidence type="ECO:0000256" key="11">
    <source>
        <dbReference type="ARBA" id="ARBA00022679"/>
    </source>
</evidence>
<dbReference type="Pfam" id="PF02607">
    <property type="entry name" value="B12-binding_2"/>
    <property type="match status" value="1"/>
</dbReference>
<feature type="binding site" evidence="23">
    <location>
        <begin position="1170"/>
        <end position="1171"/>
    </location>
    <ligand>
        <name>S-adenosyl-L-methionine</name>
        <dbReference type="ChEBI" id="CHEBI:59789"/>
    </ligand>
</feature>
<feature type="domain" description="AdoMet activation" evidence="27">
    <location>
        <begin position="873"/>
        <end position="1190"/>
    </location>
</feature>
<evidence type="ECO:0000256" key="18">
    <source>
        <dbReference type="ARBA" id="ARBA00025552"/>
    </source>
</evidence>
<feature type="binding site" evidence="23">
    <location>
        <position position="788"/>
    </location>
    <ligand>
        <name>methylcob(III)alamin</name>
        <dbReference type="ChEBI" id="CHEBI:28115"/>
    </ligand>
</feature>
<dbReference type="Pfam" id="PF02310">
    <property type="entry name" value="B12-binding"/>
    <property type="match status" value="1"/>
</dbReference>
<evidence type="ECO:0000256" key="8">
    <source>
        <dbReference type="ARBA" id="ARBA00022603"/>
    </source>
</evidence>
<evidence type="ECO:0000256" key="19">
    <source>
        <dbReference type="ARBA" id="ARBA00031040"/>
    </source>
</evidence>
<dbReference type="Gene3D" id="1.10.1240.10">
    <property type="entry name" value="Methionine synthase domain"/>
    <property type="match status" value="1"/>
</dbReference>
<dbReference type="FunFam" id="3.20.20.330:FF:000001">
    <property type="entry name" value="Methionine synthase"/>
    <property type="match status" value="1"/>
</dbReference>
<feature type="domain" description="Pterin-binding" evidence="26">
    <location>
        <begin position="329"/>
        <end position="590"/>
    </location>
</feature>
<dbReference type="PANTHER" id="PTHR45833">
    <property type="entry name" value="METHIONINE SYNTHASE"/>
    <property type="match status" value="1"/>
</dbReference>
<comment type="similarity">
    <text evidence="5">Belongs to the vitamin-B12 dependent methionine synthase family.</text>
</comment>
<evidence type="ECO:0000256" key="1">
    <source>
        <dbReference type="ARBA" id="ARBA00001700"/>
    </source>
</evidence>
<feature type="binding site" evidence="23">
    <location>
        <begin position="736"/>
        <end position="740"/>
    </location>
    <ligand>
        <name>methylcob(III)alamin</name>
        <dbReference type="ChEBI" id="CHEBI:28115"/>
    </ligand>
</feature>
<feature type="domain" description="Hcy-binding" evidence="25">
    <location>
        <begin position="1"/>
        <end position="298"/>
    </location>
</feature>
<dbReference type="InterPro" id="IPR011822">
    <property type="entry name" value="MetH"/>
</dbReference>
<dbReference type="EC" id="2.1.1.13" evidence="6 20"/>
<evidence type="ECO:0000256" key="4">
    <source>
        <dbReference type="ARBA" id="ARBA00005178"/>
    </source>
</evidence>
<dbReference type="CDD" id="cd00740">
    <property type="entry name" value="MeTr"/>
    <property type="match status" value="1"/>
</dbReference>
<dbReference type="CDD" id="cd02069">
    <property type="entry name" value="methionine_synthase_B12_BD"/>
    <property type="match status" value="1"/>
</dbReference>
<keyword evidence="16 21" id="KW-0486">Methionine biosynthesis</keyword>
<protein>
    <recommendedName>
        <fullName evidence="7 20">Methionine synthase</fullName>
        <ecNumber evidence="6 20">2.1.1.13</ecNumber>
    </recommendedName>
    <alternativeName>
        <fullName evidence="19 21">5-methyltetrahydrofolate--homocysteine methyltransferase</fullName>
    </alternativeName>
</protein>
<evidence type="ECO:0000259" key="28">
    <source>
        <dbReference type="PROSITE" id="PS51332"/>
    </source>
</evidence>
<feature type="binding site" evidence="23">
    <location>
        <position position="784"/>
    </location>
    <ligand>
        <name>methylcob(III)alamin</name>
        <dbReference type="ChEBI" id="CHEBI:28115"/>
    </ligand>
</feature>
<keyword evidence="15 21" id="KW-0862">Zinc</keyword>
<keyword evidence="13 21" id="KW-0479">Metal-binding</keyword>
<keyword evidence="12 21" id="KW-0949">S-adenosyl-L-methionine</keyword>
<comment type="caution">
    <text evidence="30">The sequence shown here is derived from an EMBL/GenBank/DDBJ whole genome shotgun (WGS) entry which is preliminary data.</text>
</comment>
<gene>
    <name evidence="30" type="primary">metH</name>
    <name evidence="30" type="ORF">EZ315_05020</name>
</gene>
<evidence type="ECO:0000256" key="3">
    <source>
        <dbReference type="ARBA" id="ARBA00001956"/>
    </source>
</evidence>
<comment type="cofactor">
    <cofactor evidence="2 21 24">
        <name>Zn(2+)</name>
        <dbReference type="ChEBI" id="CHEBI:29105"/>
    </cofactor>
</comment>
<evidence type="ECO:0000259" key="29">
    <source>
        <dbReference type="PROSITE" id="PS51337"/>
    </source>
</evidence>
<dbReference type="InterPro" id="IPR000489">
    <property type="entry name" value="Pterin-binding_dom"/>
</dbReference>
<dbReference type="PANTHER" id="PTHR45833:SF1">
    <property type="entry name" value="METHIONINE SYNTHASE"/>
    <property type="match status" value="1"/>
</dbReference>
<evidence type="ECO:0000256" key="12">
    <source>
        <dbReference type="ARBA" id="ARBA00022691"/>
    </source>
</evidence>
<dbReference type="GO" id="GO:0032259">
    <property type="term" value="P:methylation"/>
    <property type="evidence" value="ECO:0007669"/>
    <property type="project" value="UniProtKB-KW"/>
</dbReference>
<evidence type="ECO:0000256" key="23">
    <source>
        <dbReference type="PIRSR" id="PIRSR000381-2"/>
    </source>
</evidence>
<comment type="cofactor">
    <cofactor evidence="3 21 22">
        <name>methylcob(III)alamin</name>
        <dbReference type="ChEBI" id="CHEBI:28115"/>
    </cofactor>
</comment>
<dbReference type="GO" id="GO:0031419">
    <property type="term" value="F:cobalamin binding"/>
    <property type="evidence" value="ECO:0007669"/>
    <property type="project" value="UniProtKB-UniRule"/>
</dbReference>
<dbReference type="GO" id="GO:0050667">
    <property type="term" value="P:homocysteine metabolic process"/>
    <property type="evidence" value="ECO:0007669"/>
    <property type="project" value="TreeGrafter"/>
</dbReference>
<comment type="pathway">
    <text evidence="4 21">Amino-acid biosynthesis; L-methionine biosynthesis via de novo pathway; L-methionine from L-homocysteine (MetH route): step 1/1.</text>
</comment>
<dbReference type="Proteomes" id="UP000297635">
    <property type="component" value="Unassembled WGS sequence"/>
</dbReference>
<evidence type="ECO:0000256" key="17">
    <source>
        <dbReference type="ARBA" id="ARBA00023285"/>
    </source>
</evidence>
<dbReference type="Pfam" id="PF00809">
    <property type="entry name" value="Pterin_bind"/>
    <property type="match status" value="1"/>
</dbReference>
<evidence type="ECO:0000256" key="16">
    <source>
        <dbReference type="ARBA" id="ARBA00023167"/>
    </source>
</evidence>
<feature type="binding site" evidence="23">
    <location>
        <position position="840"/>
    </location>
    <ligand>
        <name>methylcob(III)alamin</name>
        <dbReference type="ChEBI" id="CHEBI:28115"/>
    </ligand>
</feature>
<dbReference type="SUPFAM" id="SSF47644">
    <property type="entry name" value="Methionine synthase domain"/>
    <property type="match status" value="1"/>
</dbReference>
<dbReference type="InterPro" id="IPR050554">
    <property type="entry name" value="Met_Synthase/Corrinoid"/>
</dbReference>
<dbReference type="GO" id="GO:0008705">
    <property type="term" value="F:methionine synthase activity"/>
    <property type="evidence" value="ECO:0007669"/>
    <property type="project" value="UniProtKB-UniRule"/>
</dbReference>
<dbReference type="Pfam" id="PF02965">
    <property type="entry name" value="Met_synt_B12"/>
    <property type="match status" value="1"/>
</dbReference>
<dbReference type="GO" id="GO:0005829">
    <property type="term" value="C:cytosol"/>
    <property type="evidence" value="ECO:0007669"/>
    <property type="project" value="TreeGrafter"/>
</dbReference>
<name>A0A4Z0VCQ9_9BACT</name>
<dbReference type="FunFam" id="1.10.1240.10:FF:000001">
    <property type="entry name" value="Methionine synthase"/>
    <property type="match status" value="1"/>
</dbReference>
<dbReference type="Pfam" id="PF02574">
    <property type="entry name" value="S-methyl_trans"/>
    <property type="match status" value="1"/>
</dbReference>
<accession>A0A4Z0VCQ9</accession>
<dbReference type="PROSITE" id="PS50974">
    <property type="entry name" value="ADOMET_ACTIVATION"/>
    <property type="match status" value="1"/>
</dbReference>
<dbReference type="InterPro" id="IPR006158">
    <property type="entry name" value="Cobalamin-bd"/>
</dbReference>
<dbReference type="InterPro" id="IPR036594">
    <property type="entry name" value="Meth_synthase_dom"/>
</dbReference>
<comment type="domain">
    <text evidence="21">Modular enzyme with four functionally distinct domains. The isolated Hcy-binding domain catalyzes methyl transfer from free methylcobalamin to homocysteine. The Hcy-binding domain in association with the pterin-binding domain catalyzes the methylation of cob(I)alamin by methyltetrahydrofolate and the methylation of homocysteine. The B12-binding domain binds the cofactor. The AdoMet activation domain binds S-adenosyl-L-methionine. Under aerobic conditions cob(I)alamin can be converted to inactive cob(II)alamin. Reductive methylation by S-adenosyl-L-methionine and flavodoxin regenerates methylcobalamin.</text>
</comment>
<feature type="binding site" evidence="22 24">
    <location>
        <position position="283"/>
    </location>
    <ligand>
        <name>Zn(2+)</name>
        <dbReference type="ChEBI" id="CHEBI:29105"/>
    </ligand>
</feature>
<evidence type="ECO:0000259" key="27">
    <source>
        <dbReference type="PROSITE" id="PS50974"/>
    </source>
</evidence>
<keyword evidence="8 21" id="KW-0489">Methyltransferase</keyword>
<evidence type="ECO:0000256" key="15">
    <source>
        <dbReference type="ARBA" id="ARBA00022833"/>
    </source>
</evidence>
<dbReference type="SUPFAM" id="SSF51717">
    <property type="entry name" value="Dihydropteroate synthetase-like"/>
    <property type="match status" value="1"/>
</dbReference>
<evidence type="ECO:0000313" key="31">
    <source>
        <dbReference type="Proteomes" id="UP000297635"/>
    </source>
</evidence>
<evidence type="ECO:0000313" key="30">
    <source>
        <dbReference type="EMBL" id="TGG41002.1"/>
    </source>
</evidence>
<dbReference type="InterPro" id="IPR036724">
    <property type="entry name" value="Cobalamin-bd_sf"/>
</dbReference>
<dbReference type="InterPro" id="IPR003759">
    <property type="entry name" value="Cbl-bd_cap"/>
</dbReference>
<dbReference type="PROSITE" id="PS50972">
    <property type="entry name" value="PTERIN_BINDING"/>
    <property type="match status" value="1"/>
</dbReference>
<dbReference type="AlphaFoldDB" id="A0A4Z0VCQ9"/>
<keyword evidence="14" id="KW-0677">Repeat</keyword>
<evidence type="ECO:0000256" key="5">
    <source>
        <dbReference type="ARBA" id="ARBA00010398"/>
    </source>
</evidence>
<proteinExistence type="inferred from homology"/>
<dbReference type="NCBIfam" id="TIGR02082">
    <property type="entry name" value="metH"/>
    <property type="match status" value="1"/>
</dbReference>
<dbReference type="InterPro" id="IPR004223">
    <property type="entry name" value="VitB12-dep_Met_synth_activ_dom"/>
</dbReference>
<evidence type="ECO:0000259" key="25">
    <source>
        <dbReference type="PROSITE" id="PS50970"/>
    </source>
</evidence>
<dbReference type="InterPro" id="IPR003726">
    <property type="entry name" value="HCY_dom"/>
</dbReference>
<evidence type="ECO:0000256" key="9">
    <source>
        <dbReference type="ARBA" id="ARBA00022605"/>
    </source>
</evidence>
<dbReference type="InterPro" id="IPR011005">
    <property type="entry name" value="Dihydropteroate_synth-like_sf"/>
</dbReference>
<evidence type="ECO:0000256" key="6">
    <source>
        <dbReference type="ARBA" id="ARBA00012032"/>
    </source>
</evidence>
<dbReference type="Gene3D" id="3.10.196.10">
    <property type="entry name" value="Vitamin B12-dependent methionine synthase, activation domain"/>
    <property type="match status" value="1"/>
</dbReference>
<feature type="domain" description="B12-binding N-terminal" evidence="29">
    <location>
        <begin position="625"/>
        <end position="719"/>
    </location>
</feature>
<organism evidence="30 31">
    <name type="scientific">Duncaniella freteri</name>
    <dbReference type="NCBI Taxonomy" id="2530391"/>
    <lineage>
        <taxon>Bacteria</taxon>
        <taxon>Pseudomonadati</taxon>
        <taxon>Bacteroidota</taxon>
        <taxon>Bacteroidia</taxon>
        <taxon>Bacteroidales</taxon>
        <taxon>Muribaculaceae</taxon>
        <taxon>Duncaniella</taxon>
    </lineage>
</organism>
<dbReference type="SUPFAM" id="SSF56507">
    <property type="entry name" value="Methionine synthase activation domain-like"/>
    <property type="match status" value="1"/>
</dbReference>
<reference evidence="30 31" key="1">
    <citation type="submission" date="2019-02" db="EMBL/GenBank/DDBJ databases">
        <title>Isolation and identification of novel species under the genus Muribaculum.</title>
        <authorList>
            <person name="Miyake S."/>
            <person name="Ding Y."/>
            <person name="Low A."/>
            <person name="Soh M."/>
            <person name="Seedorf H."/>
        </authorList>
    </citation>
    <scope>NUCLEOTIDE SEQUENCE [LARGE SCALE GENOMIC DNA]</scope>
    <source>
        <strain evidence="30 31">TLL-A3</strain>
    </source>
</reference>
<dbReference type="SMART" id="SM01018">
    <property type="entry name" value="B12-binding_2"/>
    <property type="match status" value="1"/>
</dbReference>
<dbReference type="InterPro" id="IPR036589">
    <property type="entry name" value="HCY_dom_sf"/>
</dbReference>
<evidence type="ECO:0000256" key="21">
    <source>
        <dbReference type="PIRNR" id="PIRNR000381"/>
    </source>
</evidence>
<keyword evidence="9 21" id="KW-0028">Amino-acid biosynthesis</keyword>
<evidence type="ECO:0000256" key="22">
    <source>
        <dbReference type="PIRSR" id="PIRSR000381-1"/>
    </source>
</evidence>
<evidence type="ECO:0000256" key="13">
    <source>
        <dbReference type="ARBA" id="ARBA00022723"/>
    </source>
</evidence>
<dbReference type="PIRSF" id="PIRSF000381">
    <property type="entry name" value="MetH"/>
    <property type="match status" value="1"/>
</dbReference>
<evidence type="ECO:0000256" key="20">
    <source>
        <dbReference type="NCBIfam" id="TIGR02082"/>
    </source>
</evidence>
<feature type="binding site" evidence="23">
    <location>
        <position position="1116"/>
    </location>
    <ligand>
        <name>S-adenosyl-L-methionine</name>
        <dbReference type="ChEBI" id="CHEBI:59789"/>
    </ligand>
</feature>
<sequence>MGTMIQRRGLCEKDFRGDRFAFWQVDLKGNNDVLCLTRPDVIEDIHRQYVDAGADIISTNTFNANAISLADYSMQDLAREISREGARIARKVADASGREIMVAGSIGPTNKTASMSPDMNDPGMRAVTYDELYDAYTEQIEGLIEGGVDLLLFETVFDTLNLKAGLDAAVSVMRDTGREVPVMLSVTIAGKDGRTFSGQTLEAFIASVSHAPIYSIGLNCSFGPRDIKPWVAELARISPYPVSCHPNAGLPDASGGYSETPGSMAQVMAELVDEGLVNIIGGCCGTTPGHIAAYPAIVEGKSPHIPPAVSRQMRLSGLEMLAVVPERNFINVGERCNVAGSRKFLRLISEGSYDEAIAIARKQVEDGAQIIDINMDDGLLDARHEMCRFLNLLASEPDIARVPVMIDSSKWDVIESALKCTQGKGIVNSISLKEGEEAFLWRARRIRSLGAAVVVMAFDEAGQADVFDRKIEVCSRAYRLLTEVAGFPAEDIIFDPNILSIATGIEEHDRYGLDFIRAVEWIKNNLPGAKVSGGVSNLSFAFRGNNPLREAMHAVFLYHAVKAGMDMGIVNPAASVSYPDIEPELRSLLEDVILCRRKGASDDLAAYASSHIPSSKGGESAGEKRVEEWRSLPVGERLVYSLVHGIQAHLSGDISEAIAGGMKPVAVIDGPLMEGMNRVGELFGEGKMFLPQVVKTARTMKSAVAILQPEIDRCNSCGGSKVVGSAGKILFATVKGDVHDIGKNIVSIVLACNNYEVIDLGVMVPAETIVQTALRERPDIICLSGLITPSLDEMVTVARELRRAGVSIPLMVGGATTSGLHTALKIDPVYDGPVIHVPDAAQNPLLASRLLNPSTRETYIRELKENARLLRTDMEQRSAHPLVPLAEARLRPACVAAPSAMPACRGRRVVDIPVEELVPLVNWRPFLNVWKLPATLCDAFYVHSCPSCRESYITAHSGNEGRDKASAALSLARDAFDAIRAFDRQVRGVVNLVEARSEGDDIVAKIDGTEVRIPTMRRQQPDSSGRFPALADFVCRDGDWIGAFAVSVDVREECEVLRSQGDDYRALLLQALADRLAEAASEWLHRLVRRELWRYAAEEPDMPLQELLQGRYQGIRPAMGYNSLPDTSLNHRIAVLTGMDEIGVSLTQPGALNPSSSICGLYIAAPEAHYFNLGPVGDDQREDYLRRKGM</sequence>